<accession>A0ABT5AKS2</accession>
<sequence length="55" mass="6298">MKIEIEQEQDGRFIAEVIDIICVLTYVSTRQEAVANEPTPKYSKINYINTIAIPK</sequence>
<evidence type="ECO:0000313" key="1">
    <source>
        <dbReference type="EMBL" id="MDB9537904.1"/>
    </source>
</evidence>
<gene>
    <name evidence="1" type="ORF">PN451_19040</name>
</gene>
<keyword evidence="2" id="KW-1185">Reference proteome</keyword>
<comment type="caution">
    <text evidence="1">The sequence shown here is derived from an EMBL/GenBank/DDBJ whole genome shotgun (WGS) entry which is preliminary data.</text>
</comment>
<organism evidence="1 2">
    <name type="scientific">Dolichospermum planctonicum CS-1226</name>
    <dbReference type="NCBI Taxonomy" id="3021751"/>
    <lineage>
        <taxon>Bacteria</taxon>
        <taxon>Bacillati</taxon>
        <taxon>Cyanobacteriota</taxon>
        <taxon>Cyanophyceae</taxon>
        <taxon>Nostocales</taxon>
        <taxon>Aphanizomenonaceae</taxon>
        <taxon>Dolichospermum</taxon>
        <taxon>Dolichospermum planctonicum</taxon>
    </lineage>
</organism>
<reference evidence="1 2" key="1">
    <citation type="submission" date="2023-01" db="EMBL/GenBank/DDBJ databases">
        <title>Genomes from the Australian National Cyanobacteria Reference Collection.</title>
        <authorList>
            <person name="Willis A."/>
            <person name="Lee E.M.F."/>
        </authorList>
    </citation>
    <scope>NUCLEOTIDE SEQUENCE [LARGE SCALE GENOMIC DNA]</scope>
    <source>
        <strain evidence="1 2">CS-1226</strain>
    </source>
</reference>
<name>A0ABT5AKS2_9CYAN</name>
<protein>
    <submittedName>
        <fullName evidence="1">Uncharacterized protein</fullName>
    </submittedName>
</protein>
<evidence type="ECO:0000313" key="2">
    <source>
        <dbReference type="Proteomes" id="UP001211249"/>
    </source>
</evidence>
<dbReference type="Proteomes" id="UP001211249">
    <property type="component" value="Unassembled WGS sequence"/>
</dbReference>
<proteinExistence type="predicted"/>
<dbReference type="EMBL" id="JAQMUC010000098">
    <property type="protein sequence ID" value="MDB9537904.1"/>
    <property type="molecule type" value="Genomic_DNA"/>
</dbReference>